<feature type="binding site" evidence="9">
    <location>
        <begin position="525"/>
        <end position="532"/>
    </location>
    <ligand>
        <name>GTP</name>
        <dbReference type="ChEBI" id="CHEBI:37565"/>
    </ligand>
</feature>
<proteinExistence type="inferred from homology"/>
<dbReference type="Pfam" id="PF03144">
    <property type="entry name" value="GTP_EFTU_D2"/>
    <property type="match status" value="1"/>
</dbReference>
<dbReference type="InterPro" id="IPR036925">
    <property type="entry name" value="TIF_IF2_dom3_sf"/>
</dbReference>
<dbReference type="PROSITE" id="PS01176">
    <property type="entry name" value="IF2"/>
    <property type="match status" value="1"/>
</dbReference>
<dbReference type="SUPFAM" id="SSF52540">
    <property type="entry name" value="P-loop containing nucleoside triphosphate hydrolases"/>
    <property type="match status" value="1"/>
</dbReference>
<dbReference type="GO" id="GO:0003743">
    <property type="term" value="F:translation initiation factor activity"/>
    <property type="evidence" value="ECO:0007669"/>
    <property type="project" value="UniProtKB-KW"/>
</dbReference>
<feature type="compositionally biased region" description="Low complexity" evidence="12">
    <location>
        <begin position="317"/>
        <end position="345"/>
    </location>
</feature>
<protein>
    <recommendedName>
        <fullName evidence="3 9">Translation initiation factor IF-2</fullName>
    </recommendedName>
</protein>
<feature type="region of interest" description="Disordered" evidence="12">
    <location>
        <begin position="265"/>
        <end position="431"/>
    </location>
</feature>
<feature type="domain" description="Tr-type G" evidence="13">
    <location>
        <begin position="516"/>
        <end position="686"/>
    </location>
</feature>
<evidence type="ECO:0000256" key="3">
    <source>
        <dbReference type="ARBA" id="ARBA00020675"/>
    </source>
</evidence>
<evidence type="ECO:0000313" key="15">
    <source>
        <dbReference type="Proteomes" id="UP000679725"/>
    </source>
</evidence>
<keyword evidence="4 9" id="KW-0963">Cytoplasm</keyword>
<dbReference type="InterPro" id="IPR009000">
    <property type="entry name" value="Transl_B-barrel_sf"/>
</dbReference>
<evidence type="ECO:0000256" key="4">
    <source>
        <dbReference type="ARBA" id="ARBA00022490"/>
    </source>
</evidence>
<feature type="binding site" evidence="9">
    <location>
        <begin position="572"/>
        <end position="576"/>
    </location>
    <ligand>
        <name>GTP</name>
        <dbReference type="ChEBI" id="CHEBI:37565"/>
    </ligand>
</feature>
<dbReference type="Pfam" id="PF00009">
    <property type="entry name" value="GTP_EFTU"/>
    <property type="match status" value="1"/>
</dbReference>
<comment type="similarity">
    <text evidence="2 9 10">Belongs to the TRAFAC class translation factor GTPase superfamily. Classic translation factor GTPase family. IF-2 subfamily.</text>
</comment>
<feature type="binding site" evidence="9">
    <location>
        <begin position="626"/>
        <end position="629"/>
    </location>
    <ligand>
        <name>GTP</name>
        <dbReference type="ChEBI" id="CHEBI:37565"/>
    </ligand>
</feature>
<dbReference type="CDD" id="cd03702">
    <property type="entry name" value="IF2_mtIF2_II"/>
    <property type="match status" value="1"/>
</dbReference>
<dbReference type="Pfam" id="PF04760">
    <property type="entry name" value="IF2_N"/>
    <property type="match status" value="1"/>
</dbReference>
<evidence type="ECO:0000256" key="2">
    <source>
        <dbReference type="ARBA" id="ARBA00007733"/>
    </source>
</evidence>
<sequence length="1017" mass="110406">MAEDKMMRLSQVARILNVGITTIVDHLSAKGYKVESNPNTKVNSDQIEFLAKDFKSDDLRSSLTQRPAPVEAPVEIKEDKVKSDVDGILYFRNAQKPEEKPAVEEEKAAVPQPVVENRLPGIKVVGKIDLDQKRSVQPQAPAPVEEAKPTPAPEPVAPPVAKEPEIVAPVAKVVEKPEPAESQPKPEAEKAPEAPVKVQEVEKPVEPVVAESTPVTEPKAEVEKPAVAPEAPKETQVEAETPSAQPEIAAAVEPAGSELIEARGEQLRGLRVVGKIELPSDKAKKKDPVASSDSAADKKRRRKRKRIRDGSAVPGETKPATTTTDAASTTGRTQGTTTTGNRTSTPAAGTTPAQPGTQSANARPSTGNRAGSTNNRRGGRREEVSDKEVSDNIKATMARMGGGNTRNMARGKGGRRRDRADQNDPNGLGEEETKVLRVTEFVSANDLASLMDVTVQEVISVCMSMGMFVSINQRLDAEAITFIADEFGFEVAFISAEEEVQNDVVEEVDTEESLIDRAPIVTVMGHVDHGKTSLLDYIRQENVASGEAGGITQHIGAYSVKTKTGKQVTFLDTPGHEAFTAMRARGAKVTDVVIIVIAADDSIMPQTREAINHAQVAGAPIVFAFSKIDKAGANTEKIREELANMNILVEEWGGKYQTQEISSKSGLGIDLLLEKVLLEAELLELKANPNRRAIGTVVEASLDKGRGYVTTILVETGTLKVGDVVLAGAHFGKVKAMTDYLGKKLKTAGPSMPVQLLGLNGAPQAGDRFNVFENERDARDIATKREQIQREQSIRTRKHITLEEIGRRKAIGSFRELNLIVKGDVDGSVEALSDSLLQLSTNEVQVNIIHKAVGQISESDVNLAIAADAIIVGFQVRPSSNAKKMAEQDQIEIRHYSVIYNAIEEIKDAMTGMLAPTIEEIITGNIEIREVFKISRIGTIAGCYVTDGYVKRNNKIRVVRDGIVLYTGEIDSLKRYKDDVQEVRNGYECGLSIKNYNDIEVGDIIESFELREVKRTL</sequence>
<dbReference type="SUPFAM" id="SSF50447">
    <property type="entry name" value="Translation proteins"/>
    <property type="match status" value="2"/>
</dbReference>
<dbReference type="PROSITE" id="PS51722">
    <property type="entry name" value="G_TR_2"/>
    <property type="match status" value="1"/>
</dbReference>
<comment type="function">
    <text evidence="9 10">One of the essential components for the initiation of protein synthesis. Protects formylmethionyl-tRNA from spontaneous hydrolysis and promotes its binding to the 30S ribosomal subunits. Also involved in the hydrolysis of GTP during the formation of the 70S ribosomal complex.</text>
</comment>
<dbReference type="InterPro" id="IPR015760">
    <property type="entry name" value="TIF_IF2"/>
</dbReference>
<evidence type="ECO:0000256" key="12">
    <source>
        <dbReference type="SAM" id="MobiDB-lite"/>
    </source>
</evidence>
<feature type="compositionally biased region" description="Basic and acidic residues" evidence="12">
    <location>
        <begin position="173"/>
        <end position="192"/>
    </location>
</feature>
<evidence type="ECO:0000256" key="1">
    <source>
        <dbReference type="ARBA" id="ARBA00004496"/>
    </source>
</evidence>
<comment type="caution">
    <text evidence="14">The sequence shown here is derived from an EMBL/GenBank/DDBJ whole genome shotgun (WGS) entry which is preliminary data.</text>
</comment>
<evidence type="ECO:0000256" key="5">
    <source>
        <dbReference type="ARBA" id="ARBA00022540"/>
    </source>
</evidence>
<dbReference type="RefSeq" id="WP_215235273.1">
    <property type="nucleotide sequence ID" value="NZ_CAJRAU010000006.1"/>
</dbReference>
<dbReference type="InterPro" id="IPR006847">
    <property type="entry name" value="IF2_N"/>
</dbReference>
<keyword evidence="15" id="KW-1185">Reference proteome</keyword>
<comment type="caution">
    <text evidence="9">Lacks conserved residue(s) required for the propagation of feature annotation.</text>
</comment>
<dbReference type="InterPro" id="IPR005225">
    <property type="entry name" value="Small_GTP-bd"/>
</dbReference>
<dbReference type="HAMAP" id="MF_00100_B">
    <property type="entry name" value="IF_2_B"/>
    <property type="match status" value="1"/>
</dbReference>
<feature type="compositionally biased region" description="Basic residues" evidence="12">
    <location>
        <begin position="298"/>
        <end position="307"/>
    </location>
</feature>
<keyword evidence="5 9" id="KW-0396">Initiation factor</keyword>
<feature type="compositionally biased region" description="Basic and acidic residues" evidence="12">
    <location>
        <begin position="278"/>
        <end position="288"/>
    </location>
</feature>
<dbReference type="NCBIfam" id="TIGR00231">
    <property type="entry name" value="small_GTP"/>
    <property type="match status" value="1"/>
</dbReference>
<feature type="compositionally biased region" description="Basic and acidic residues" evidence="12">
    <location>
        <begin position="380"/>
        <end position="391"/>
    </location>
</feature>
<dbReference type="InterPro" id="IPR004161">
    <property type="entry name" value="EFTu-like_2"/>
</dbReference>
<evidence type="ECO:0000256" key="10">
    <source>
        <dbReference type="RuleBase" id="RU000644"/>
    </source>
</evidence>
<dbReference type="CDD" id="cd03692">
    <property type="entry name" value="mtIF2_IVc"/>
    <property type="match status" value="1"/>
</dbReference>
<dbReference type="NCBIfam" id="TIGR00487">
    <property type="entry name" value="IF-2"/>
    <property type="match status" value="1"/>
</dbReference>
<evidence type="ECO:0000256" key="7">
    <source>
        <dbReference type="ARBA" id="ARBA00022917"/>
    </source>
</evidence>
<dbReference type="Gene3D" id="2.40.30.10">
    <property type="entry name" value="Translation factors"/>
    <property type="match status" value="2"/>
</dbReference>
<dbReference type="InterPro" id="IPR044145">
    <property type="entry name" value="IF2_II"/>
</dbReference>
<gene>
    <name evidence="9 14" type="primary">infB</name>
    <name evidence="14" type="ORF">DYBT9623_03972</name>
</gene>
<evidence type="ECO:0000256" key="8">
    <source>
        <dbReference type="ARBA" id="ARBA00023134"/>
    </source>
</evidence>
<reference evidence="14 15" key="1">
    <citation type="submission" date="2021-04" db="EMBL/GenBank/DDBJ databases">
        <authorList>
            <person name="Rodrigo-Torres L."/>
            <person name="Arahal R. D."/>
            <person name="Lucena T."/>
        </authorList>
    </citation>
    <scope>NUCLEOTIDE SEQUENCE [LARGE SCALE GENOMIC DNA]</scope>
    <source>
        <strain evidence="14 15">CECT 9623</strain>
    </source>
</reference>
<dbReference type="Pfam" id="PF11987">
    <property type="entry name" value="IF-2"/>
    <property type="match status" value="1"/>
</dbReference>
<feature type="compositionally biased region" description="Polar residues" evidence="12">
    <location>
        <begin position="346"/>
        <end position="376"/>
    </location>
</feature>
<dbReference type="Proteomes" id="UP000679725">
    <property type="component" value="Unassembled WGS sequence"/>
</dbReference>
<dbReference type="Pfam" id="PF22042">
    <property type="entry name" value="EF-G_D2"/>
    <property type="match status" value="1"/>
</dbReference>
<dbReference type="InterPro" id="IPR000178">
    <property type="entry name" value="TF_IF2_bacterial-like"/>
</dbReference>
<evidence type="ECO:0000259" key="13">
    <source>
        <dbReference type="PROSITE" id="PS51722"/>
    </source>
</evidence>
<feature type="region of interest" description="Disordered" evidence="12">
    <location>
        <begin position="130"/>
        <end position="248"/>
    </location>
</feature>
<dbReference type="PANTHER" id="PTHR43381:SF5">
    <property type="entry name" value="TR-TYPE G DOMAIN-CONTAINING PROTEIN"/>
    <property type="match status" value="1"/>
</dbReference>
<accession>A0ABM8UUG5</accession>
<evidence type="ECO:0000256" key="11">
    <source>
        <dbReference type="RuleBase" id="RU000645"/>
    </source>
</evidence>
<comment type="subcellular location">
    <subcellularLocation>
        <location evidence="1 9 11">Cytoplasm</location>
    </subcellularLocation>
</comment>
<dbReference type="InterPro" id="IPR023115">
    <property type="entry name" value="TIF_IF2_dom3"/>
</dbReference>
<dbReference type="Gene3D" id="3.40.50.10050">
    <property type="entry name" value="Translation initiation factor IF- 2, domain 3"/>
    <property type="match status" value="1"/>
</dbReference>
<dbReference type="InterPro" id="IPR000795">
    <property type="entry name" value="T_Tr_GTP-bd_dom"/>
</dbReference>
<keyword evidence="6 9" id="KW-0547">Nucleotide-binding</keyword>
<evidence type="ECO:0000256" key="9">
    <source>
        <dbReference type="HAMAP-Rule" id="MF_00100"/>
    </source>
</evidence>
<keyword evidence="8 9" id="KW-0342">GTP-binding</keyword>
<name>A0ABM8UUG5_9BACT</name>
<dbReference type="SUPFAM" id="SSF52156">
    <property type="entry name" value="Initiation factor IF2/eIF5b, domain 3"/>
    <property type="match status" value="1"/>
</dbReference>
<dbReference type="CDD" id="cd01887">
    <property type="entry name" value="IF2_eIF5B"/>
    <property type="match status" value="1"/>
</dbReference>
<dbReference type="PANTHER" id="PTHR43381">
    <property type="entry name" value="TRANSLATION INITIATION FACTOR IF-2-RELATED"/>
    <property type="match status" value="1"/>
</dbReference>
<dbReference type="Gene3D" id="3.40.50.300">
    <property type="entry name" value="P-loop containing nucleotide triphosphate hydrolases"/>
    <property type="match status" value="1"/>
</dbReference>
<dbReference type="InterPro" id="IPR053905">
    <property type="entry name" value="EF-G-like_DII"/>
</dbReference>
<keyword evidence="7 9" id="KW-0648">Protein biosynthesis</keyword>
<evidence type="ECO:0000256" key="6">
    <source>
        <dbReference type="ARBA" id="ARBA00022741"/>
    </source>
</evidence>
<dbReference type="InterPro" id="IPR027417">
    <property type="entry name" value="P-loop_NTPase"/>
</dbReference>
<evidence type="ECO:0000313" key="14">
    <source>
        <dbReference type="EMBL" id="CAG5072034.1"/>
    </source>
</evidence>
<dbReference type="EMBL" id="CAJRAU010000006">
    <property type="protein sequence ID" value="CAG5072034.1"/>
    <property type="molecule type" value="Genomic_DNA"/>
</dbReference>
<organism evidence="14 15">
    <name type="scientific">Dyadobacter linearis</name>
    <dbReference type="NCBI Taxonomy" id="2823330"/>
    <lineage>
        <taxon>Bacteria</taxon>
        <taxon>Pseudomonadati</taxon>
        <taxon>Bacteroidota</taxon>
        <taxon>Cytophagia</taxon>
        <taxon>Cytophagales</taxon>
        <taxon>Spirosomataceae</taxon>
        <taxon>Dyadobacter</taxon>
    </lineage>
</organism>